<evidence type="ECO:0000313" key="11">
    <source>
        <dbReference type="EMBL" id="KNC85956.1"/>
    </source>
</evidence>
<dbReference type="GeneID" id="25902406"/>
<evidence type="ECO:0000256" key="8">
    <source>
        <dbReference type="SAM" id="MobiDB-lite"/>
    </source>
</evidence>
<dbReference type="STRING" id="667725.A0A0L0GAN0"/>
<evidence type="ECO:0000259" key="10">
    <source>
        <dbReference type="SMART" id="SM01368"/>
    </source>
</evidence>
<comment type="similarity">
    <text evidence="2">Belongs to the retinoblastoma protein (RB) family.</text>
</comment>
<protein>
    <recommendedName>
        <fullName evidence="13">Retinoblastoma-associated protein A-box domain-containing protein</fullName>
    </recommendedName>
</protein>
<proteinExistence type="inferred from homology"/>
<evidence type="ECO:0000256" key="5">
    <source>
        <dbReference type="ARBA" id="ARBA00023163"/>
    </source>
</evidence>
<dbReference type="PANTHER" id="PTHR13742">
    <property type="entry name" value="RETINOBLASTOMA-ASSOCIATED PROTEIN RB -RELATED"/>
    <property type="match status" value="1"/>
</dbReference>
<evidence type="ECO:0000259" key="9">
    <source>
        <dbReference type="SMART" id="SM01367"/>
    </source>
</evidence>
<evidence type="ECO:0008006" key="13">
    <source>
        <dbReference type="Google" id="ProtNLM"/>
    </source>
</evidence>
<evidence type="ECO:0000256" key="3">
    <source>
        <dbReference type="ARBA" id="ARBA00022491"/>
    </source>
</evidence>
<keyword evidence="12" id="KW-1185">Reference proteome</keyword>
<dbReference type="SMART" id="SM01367">
    <property type="entry name" value="DUF3452"/>
    <property type="match status" value="1"/>
</dbReference>
<dbReference type="InterPro" id="IPR002720">
    <property type="entry name" value="RB_A"/>
</dbReference>
<dbReference type="GO" id="GO:0006357">
    <property type="term" value="P:regulation of transcription by RNA polymerase II"/>
    <property type="evidence" value="ECO:0007669"/>
    <property type="project" value="InterPro"/>
</dbReference>
<feature type="region of interest" description="Disordered" evidence="8">
    <location>
        <begin position="272"/>
        <end position="297"/>
    </location>
</feature>
<dbReference type="SMART" id="SM01368">
    <property type="entry name" value="RB_A"/>
    <property type="match status" value="1"/>
</dbReference>
<dbReference type="AlphaFoldDB" id="A0A0L0GAN0"/>
<feature type="region of interest" description="Disordered" evidence="8">
    <location>
        <begin position="355"/>
        <end position="470"/>
    </location>
</feature>
<gene>
    <name evidence="11" type="ORF">SARC_01902</name>
</gene>
<dbReference type="GO" id="GO:2000134">
    <property type="term" value="P:negative regulation of G1/S transition of mitotic cell cycle"/>
    <property type="evidence" value="ECO:0007669"/>
    <property type="project" value="TreeGrafter"/>
</dbReference>
<dbReference type="InterPro" id="IPR002719">
    <property type="entry name" value="RB_B"/>
</dbReference>
<dbReference type="Pfam" id="PF01857">
    <property type="entry name" value="RB_B"/>
    <property type="match status" value="1"/>
</dbReference>
<dbReference type="GO" id="GO:0005667">
    <property type="term" value="C:transcription regulator complex"/>
    <property type="evidence" value="ECO:0007669"/>
    <property type="project" value="TreeGrafter"/>
</dbReference>
<comment type="subcellular location">
    <subcellularLocation>
        <location evidence="1">Nucleus</location>
    </subcellularLocation>
</comment>
<keyword evidence="6" id="KW-0539">Nucleus</keyword>
<dbReference type="RefSeq" id="XP_014159858.1">
    <property type="nucleotide sequence ID" value="XM_014304383.1"/>
</dbReference>
<name>A0A0L0GAN0_9EUKA</name>
<keyword evidence="5" id="KW-0804">Transcription</keyword>
<dbReference type="Pfam" id="PF01858">
    <property type="entry name" value="RB_A"/>
    <property type="match status" value="1"/>
</dbReference>
<evidence type="ECO:0000313" key="12">
    <source>
        <dbReference type="Proteomes" id="UP000054560"/>
    </source>
</evidence>
<dbReference type="InterPro" id="IPR028309">
    <property type="entry name" value="RB_fam"/>
</dbReference>
<dbReference type="GO" id="GO:0000977">
    <property type="term" value="F:RNA polymerase II transcription regulatory region sequence-specific DNA binding"/>
    <property type="evidence" value="ECO:0007669"/>
    <property type="project" value="TreeGrafter"/>
</dbReference>
<keyword evidence="7" id="KW-0131">Cell cycle</keyword>
<dbReference type="InterPro" id="IPR024599">
    <property type="entry name" value="RB_N"/>
</dbReference>
<feature type="domain" description="Retinoblastoma-associated protein N-terminal" evidence="9">
    <location>
        <begin position="70"/>
        <end position="196"/>
    </location>
</feature>
<dbReference type="OrthoDB" id="844594at2759"/>
<dbReference type="InterPro" id="IPR036915">
    <property type="entry name" value="Cyclin-like_sf"/>
</dbReference>
<organism evidence="11 12">
    <name type="scientific">Sphaeroforma arctica JP610</name>
    <dbReference type="NCBI Taxonomy" id="667725"/>
    <lineage>
        <taxon>Eukaryota</taxon>
        <taxon>Ichthyosporea</taxon>
        <taxon>Ichthyophonida</taxon>
        <taxon>Sphaeroforma</taxon>
    </lineage>
</organism>
<evidence type="ECO:0000256" key="1">
    <source>
        <dbReference type="ARBA" id="ARBA00004123"/>
    </source>
</evidence>
<feature type="compositionally biased region" description="Polar residues" evidence="8">
    <location>
        <begin position="288"/>
        <end position="297"/>
    </location>
</feature>
<sequence length="1177" mass="128889">MSVTEVKLPAETEVDQILSALCSKNPLSETLSSSAKEYLTRIQARVSAKESKSNLPALVICALFLAGCTTKEPTPDLGQMLLNRRISLPSFINRLKSLSGDVSVNTDVLDDGLAETVDELDHQFQAVSCIFRKYEALHKKVFTPVASKKSETDTRGPYFIFGWLLYLIAKDHLLQQTYDLVDSIHLLVVVTLFTVRQAPRTALASSMSKVLKEDGKSVDEELLLNMLCEVVNAQPADVTVIQTAFRSYLESLINKAETLTYDAPALAPSARRIRTRSASSYPEDETEASPSTVNLDSTQNMAGTYISQNIEFLKGTYEKNKTSNTRFDERMYLNAKFLDVVAKVDEASSSEALPKAISRTKKGKGQTSTAQSMKIDDKNTTIPGKRKKSHPAIRVIREVNSESIPSSKINSKEVLEEGADRIKRPKIDSDGGLSPDDTEPKTPPRRKTKHLSHRDTPLTFKYDSRDQNSALPMQTPTKTAMNAAAVLKELTADISESTPQFLNVLDIRTGTKNSPRRNNVEVITKRLDTMGKIFTDRYVKERGKESLSIGQAHFDLARKLYVRVLTTMLSEERKRLTPHQYGQFINQEDFHHALIACSLEVVICAYGLKDMSGPWLLKALKICPYDFIKVPESFVRAESRLTRSMLKHLAHIEEQMLASMIWVSGGKIYEELKDKDVPRWVDCAPPSQSRMRAKKTVNKTENTSAGVGNTGAVAAITSTPVSYSQSVSAAPPPGAVVPGIVADASSRTLSPTATETINTLLTVAHTNTGLPPAPAQPQAQTQSVTKVPEAVSTTTLTTTTDTTATDPSRVANKGVQLILRKVYNLMYIRLEELCDALGISQIEIQPRVWRLIEDTLCTHIEIMIDRHLDQILLCALFAVGKTLKIEECAFKKIVACYRKQPDVDNNTFRAALLKDGKKGTIIQFYNEVYCKCMGTSILEVSEQSLESLHAGTATCPLSKRLQALWSSPSTKHPVSNNHRVFVSPMNSGRRLFGEGDGSGNRHIPANAIRGGHPGNSGLKYTLGESPTTVLTEINRAVSGEAQKELSKAPVPVIGGQTQRQIRDLVYRSAQPSTGLANKAPAYSVSTTAATGDPSRTTQVQLAQQTITIQQPTAPAPQQPTTTTTQQPQVSSAAAPAPYSSTSAVSENAPPDKLKLVSNIVRVGTPLEATPSTAEKPL</sequence>
<evidence type="ECO:0000256" key="7">
    <source>
        <dbReference type="ARBA" id="ARBA00023306"/>
    </source>
</evidence>
<keyword evidence="4" id="KW-0805">Transcription regulation</keyword>
<dbReference type="EMBL" id="KQ241676">
    <property type="protein sequence ID" value="KNC85956.1"/>
    <property type="molecule type" value="Genomic_DNA"/>
</dbReference>
<evidence type="ECO:0000256" key="4">
    <source>
        <dbReference type="ARBA" id="ARBA00023015"/>
    </source>
</evidence>
<dbReference type="Pfam" id="PF11934">
    <property type="entry name" value="DUF3452"/>
    <property type="match status" value="1"/>
</dbReference>
<keyword evidence="3" id="KW-0678">Repressor</keyword>
<evidence type="ECO:0000256" key="6">
    <source>
        <dbReference type="ARBA" id="ARBA00023242"/>
    </source>
</evidence>
<dbReference type="GO" id="GO:0030154">
    <property type="term" value="P:cell differentiation"/>
    <property type="evidence" value="ECO:0007669"/>
    <property type="project" value="TreeGrafter"/>
</dbReference>
<dbReference type="GO" id="GO:0005634">
    <property type="term" value="C:nucleus"/>
    <property type="evidence" value="ECO:0007669"/>
    <property type="project" value="UniProtKB-SubCell"/>
</dbReference>
<evidence type="ECO:0000256" key="2">
    <source>
        <dbReference type="ARBA" id="ARBA00009475"/>
    </source>
</evidence>
<accession>A0A0L0GAN0</accession>
<dbReference type="eggNOG" id="KOG1010">
    <property type="taxonomic scope" value="Eukaryota"/>
</dbReference>
<feature type="compositionally biased region" description="Low complexity" evidence="8">
    <location>
        <begin position="1118"/>
        <end position="1145"/>
    </location>
</feature>
<dbReference type="Gene3D" id="1.10.472.140">
    <property type="match status" value="1"/>
</dbReference>
<dbReference type="GO" id="GO:0000785">
    <property type="term" value="C:chromatin"/>
    <property type="evidence" value="ECO:0007669"/>
    <property type="project" value="TreeGrafter"/>
</dbReference>
<feature type="compositionally biased region" description="Basic and acidic residues" evidence="8">
    <location>
        <begin position="410"/>
        <end position="429"/>
    </location>
</feature>
<feature type="region of interest" description="Disordered" evidence="8">
    <location>
        <begin position="1111"/>
        <end position="1151"/>
    </location>
</feature>
<reference evidence="11 12" key="1">
    <citation type="submission" date="2011-02" db="EMBL/GenBank/DDBJ databases">
        <title>The Genome Sequence of Sphaeroforma arctica JP610.</title>
        <authorList>
            <consortium name="The Broad Institute Genome Sequencing Platform"/>
            <person name="Russ C."/>
            <person name="Cuomo C."/>
            <person name="Young S.K."/>
            <person name="Zeng Q."/>
            <person name="Gargeya S."/>
            <person name="Alvarado L."/>
            <person name="Berlin A."/>
            <person name="Chapman S.B."/>
            <person name="Chen Z."/>
            <person name="Freedman E."/>
            <person name="Gellesch M."/>
            <person name="Goldberg J."/>
            <person name="Griggs A."/>
            <person name="Gujja S."/>
            <person name="Heilman E."/>
            <person name="Heiman D."/>
            <person name="Howarth C."/>
            <person name="Mehta T."/>
            <person name="Neiman D."/>
            <person name="Pearson M."/>
            <person name="Roberts A."/>
            <person name="Saif S."/>
            <person name="Shea T."/>
            <person name="Shenoy N."/>
            <person name="Sisk P."/>
            <person name="Stolte C."/>
            <person name="Sykes S."/>
            <person name="White J."/>
            <person name="Yandava C."/>
            <person name="Burger G."/>
            <person name="Gray M.W."/>
            <person name="Holland P.W.H."/>
            <person name="King N."/>
            <person name="Lang F.B.F."/>
            <person name="Roger A.J."/>
            <person name="Ruiz-Trillo I."/>
            <person name="Haas B."/>
            <person name="Nusbaum C."/>
            <person name="Birren B."/>
        </authorList>
    </citation>
    <scope>NUCLEOTIDE SEQUENCE [LARGE SCALE GENOMIC DNA]</scope>
    <source>
        <strain evidence="11 12">JP610</strain>
    </source>
</reference>
<dbReference type="Gene3D" id="1.10.472.10">
    <property type="entry name" value="Cyclin-like"/>
    <property type="match status" value="2"/>
</dbReference>
<dbReference type="SUPFAM" id="SSF47954">
    <property type="entry name" value="Cyclin-like"/>
    <property type="match status" value="2"/>
</dbReference>
<dbReference type="Proteomes" id="UP000054560">
    <property type="component" value="Unassembled WGS sequence"/>
</dbReference>
<feature type="compositionally biased region" description="Basic residues" evidence="8">
    <location>
        <begin position="443"/>
        <end position="452"/>
    </location>
</feature>
<feature type="domain" description="Retinoblastoma-associated protein A-box" evidence="10">
    <location>
        <begin position="475"/>
        <end position="672"/>
    </location>
</feature>
<dbReference type="PANTHER" id="PTHR13742:SF17">
    <property type="entry name" value="RE32990P-RELATED"/>
    <property type="match status" value="1"/>
</dbReference>
<feature type="region of interest" description="Disordered" evidence="8">
    <location>
        <begin position="770"/>
        <end position="789"/>
    </location>
</feature>